<accession>A0A9N7TIF5</accession>
<comment type="caution">
    <text evidence="2">The sequence shown here is derived from an EMBL/GenBank/DDBJ whole genome shotgun (WGS) entry which is preliminary data.</text>
</comment>
<evidence type="ECO:0000256" key="1">
    <source>
        <dbReference type="SAM" id="MobiDB-lite"/>
    </source>
</evidence>
<keyword evidence="3" id="KW-1185">Reference proteome</keyword>
<protein>
    <submittedName>
        <fullName evidence="2">Uncharacterized protein</fullName>
    </submittedName>
</protein>
<name>A0A9N7TIF5_PLEPL</name>
<evidence type="ECO:0000313" key="3">
    <source>
        <dbReference type="Proteomes" id="UP001153269"/>
    </source>
</evidence>
<organism evidence="2 3">
    <name type="scientific">Pleuronectes platessa</name>
    <name type="common">European plaice</name>
    <dbReference type="NCBI Taxonomy" id="8262"/>
    <lineage>
        <taxon>Eukaryota</taxon>
        <taxon>Metazoa</taxon>
        <taxon>Chordata</taxon>
        <taxon>Craniata</taxon>
        <taxon>Vertebrata</taxon>
        <taxon>Euteleostomi</taxon>
        <taxon>Actinopterygii</taxon>
        <taxon>Neopterygii</taxon>
        <taxon>Teleostei</taxon>
        <taxon>Neoteleostei</taxon>
        <taxon>Acanthomorphata</taxon>
        <taxon>Carangaria</taxon>
        <taxon>Pleuronectiformes</taxon>
        <taxon>Pleuronectoidei</taxon>
        <taxon>Pleuronectidae</taxon>
        <taxon>Pleuronectes</taxon>
    </lineage>
</organism>
<gene>
    <name evidence="2" type="ORF">PLEPLA_LOCUS276</name>
</gene>
<feature type="compositionally biased region" description="Basic residues" evidence="1">
    <location>
        <begin position="44"/>
        <end position="60"/>
    </location>
</feature>
<dbReference type="Proteomes" id="UP001153269">
    <property type="component" value="Unassembled WGS sequence"/>
</dbReference>
<feature type="compositionally biased region" description="Basic and acidic residues" evidence="1">
    <location>
        <begin position="33"/>
        <end position="43"/>
    </location>
</feature>
<dbReference type="AlphaFoldDB" id="A0A9N7TIF5"/>
<evidence type="ECO:0000313" key="2">
    <source>
        <dbReference type="EMBL" id="CAB1412583.1"/>
    </source>
</evidence>
<proteinExistence type="predicted"/>
<dbReference type="EMBL" id="CADEAL010000008">
    <property type="protein sequence ID" value="CAB1412583.1"/>
    <property type="molecule type" value="Genomic_DNA"/>
</dbReference>
<sequence length="131" mass="14913">MQFVTSKEFSKCVPRWSRRTICSSPSHVQPGTDFKEREKEQSHIKKRLTHKQSKTMRRRVAPSSVESGDILLTPDVTRVEPDSPGRAPLRAAAPRLRDKDPSWDPVAFRRRTVCPQNQVPPVQQQISSVGI</sequence>
<reference evidence="2" key="1">
    <citation type="submission" date="2020-03" db="EMBL/GenBank/DDBJ databases">
        <authorList>
            <person name="Weist P."/>
        </authorList>
    </citation>
    <scope>NUCLEOTIDE SEQUENCE</scope>
</reference>
<feature type="region of interest" description="Disordered" evidence="1">
    <location>
        <begin position="21"/>
        <end position="104"/>
    </location>
</feature>